<evidence type="ECO:0000256" key="1">
    <source>
        <dbReference type="SAM" id="Coils"/>
    </source>
</evidence>
<feature type="coiled-coil region" evidence="1">
    <location>
        <begin position="163"/>
        <end position="220"/>
    </location>
</feature>
<dbReference type="EMBL" id="ACSJ01000012">
    <property type="protein sequence ID" value="EES90402.1"/>
    <property type="molecule type" value="Genomic_DNA"/>
</dbReference>
<accession>A0A9P2G5K6</accession>
<feature type="region of interest" description="Disordered" evidence="2">
    <location>
        <begin position="1634"/>
        <end position="1654"/>
    </location>
</feature>
<feature type="coiled-coil region" evidence="1">
    <location>
        <begin position="932"/>
        <end position="966"/>
    </location>
</feature>
<organism evidence="3 4">
    <name type="scientific">Clostridium botulinum D str. 1873</name>
    <dbReference type="NCBI Taxonomy" id="592027"/>
    <lineage>
        <taxon>Bacteria</taxon>
        <taxon>Bacillati</taxon>
        <taxon>Bacillota</taxon>
        <taxon>Clostridia</taxon>
        <taxon>Eubacteriales</taxon>
        <taxon>Clostridiaceae</taxon>
        <taxon>Clostridium</taxon>
    </lineage>
</organism>
<keyword evidence="1" id="KW-0175">Coiled coil</keyword>
<feature type="compositionally biased region" description="Gly residues" evidence="2">
    <location>
        <begin position="657"/>
        <end position="672"/>
    </location>
</feature>
<protein>
    <submittedName>
        <fullName evidence="3">Conserved hypothetical phage-related protein</fullName>
    </submittedName>
</protein>
<comment type="caution">
    <text evidence="3">The sequence shown here is derived from an EMBL/GenBank/DDBJ whole genome shotgun (WGS) entry which is preliminary data.</text>
</comment>
<gene>
    <name evidence="3" type="ORF">CLG_B2203</name>
</gene>
<feature type="coiled-coil region" evidence="1">
    <location>
        <begin position="1244"/>
        <end position="1299"/>
    </location>
</feature>
<reference evidence="3 4" key="1">
    <citation type="submission" date="2009-10" db="EMBL/GenBank/DDBJ databases">
        <authorList>
            <person name="Shrivastava S."/>
            <person name="Brinkac L.B."/>
            <person name="Brown J.L."/>
            <person name="Bruce D.B."/>
            <person name="Detter C."/>
            <person name="Green L.D."/>
            <person name="Munk C.A."/>
            <person name="Rogers Y.C."/>
            <person name="Tapia R."/>
            <person name="Saunders E.S."/>
            <person name="Sims D.R."/>
            <person name="Smith L.A."/>
            <person name="Smith T.J."/>
            <person name="Sutton G."/>
            <person name="Brettin T."/>
        </authorList>
    </citation>
    <scope>NUCLEOTIDE SEQUENCE [LARGE SCALE GENOMIC DNA]</scope>
    <source>
        <strain evidence="4">D str. 1873</strain>
    </source>
</reference>
<sequence length="1654" mass="192257">MSHSILINGKSLQELKLAFTSASAGGGVFKGTLNMLKTGLTGLKLKAIGAKIAVEGLKMALTLGLSVAITFALEGIMKLINKSSELKQKNQELQQSVQQNIKSNNDMITYLRTEGKEYDNLSKKTKLTTEEQEKLKSIKQQLVDKFPELVKGINSETGEIELQKKSTKELIELLKQKNKLESNKLISGGNDFLKDKQKEYREIQKEIQKFQRQAEMLKNGGGNIDKTGANYRHTIDGLNEIKRTIGLTKAQQEELDRKTEEYKNILAQVGTKVEEQKQKYSELKPYIQAVFDSKNLDSFQQKLANIRIDPSKFLKNGKLDFTSLEVEIQKFKDNIEKDPNYSNIKMVVSLKDPKADDLKKYFNSILALSKTLKMSPLELTKIMPLSVNKEYLKKNSDLFVKILKDEIKRASGQDKVDLTQMLKGFDTKEVAKQNAQVAQSTYLLNQKQEDLNETYKNALNSAKDYNKYMKEMTENGHLSAESVGEINEKHSDLIPLLADEKELYKHLESASKHERDVALNAIASKLEGNSTFCSKVIRDHQTAFDEIRNSYNLDLENFKTVATAKAEVDAQLCKAVQQHWIGIYSSMGQGIEALKSATNQEFLNMKAGDTDGTKFLEMQQAYKQVEGLNKGITIMENAINSAKNKIANTSLSKPNFGGIGGGGRGRKSSGGSGRHKKTKSKHSKSETQYAYDGKAENIYDATIKTINNSLEKSDKLIDTISQKIANLQSLESKSNFKDILTQENEKLDAQRVKLDKLKSAQSQAESMKEQLKQKFYGNWSWMKGRDLESMSENEWMSLYNKYYGQTLNFGTGDGAKKKEEAYKKGAELFKELKKNYEDASNLAIESADKELKLEQEINTAIKERIEIQTRMFNEEEERYSKRVSYSEYLKDVFNKTDEDRMKYTKQILEVNKDYQDNLYDHLNTIMAQRDSLERNTTEWNILNQQIDEYQQKLIDTSKSIEDQKQAIKDLEWDTQIKKYTELFNNLQDKIGDTHDKLEILMGTNSNDYTGRIKLMDEELTNSIEYNAQLRITNHQLQSQLSKLKKGTDEWTKVHDKIEEYNESIDASTKSILDQQKAIGNLQWETQLKRYTDVLDSKKNDIDDLQAKLDITNAKDRNDIGTRLALMESILSANKTYLQQTESLKNNLVKQRDELQVGSSEWEKINNKVKEYDNNIRNTSKTIAQHNSEILKLKWDFKIKQYTQLLNVRKDTMSDLQNELDIVNTKDEKNYLKKLAHMDKILQINNDLLKKNTSLRDELIKQRDELEKGSSDWELINNKVKEYDNNINQATKSIAQQNKAVEDLVKGRIRTLLEIQKENQERQLDKDIFQMPETEWNEYHQKKIERIKREIDETNEFVNKYGKNQYTDDELSAKNLELEQIEAETYGNIKNYQSVFEDIHNQRIQAIDDELKKLDEKNEKEKIAEEREKRRLDLEKLKIELENTRNQKNIQQLTKDDNGLYQFVYVADQKKVDDLEQQIKDKEEDNAKWEQDLQDQEYRKKLDKEKKFEDDMIKSKQAFHTKEHNKLQEHYQDMDRLVEAYLSELKEEYGNHYEKMLALLEVQIDKEKKIQEDYQTVSFDLLKAYFYSIIQETQQNHKTEIEEKEKYYDKQIENLNKYCDDKIKKIDNQCKEEQDKLKEHHDNEANTISEHYKIK</sequence>
<name>A0A9P2G5K6_CLOBO</name>
<dbReference type="Proteomes" id="UP000006160">
    <property type="component" value="Unassembled WGS sequence"/>
</dbReference>
<feature type="compositionally biased region" description="Basic residues" evidence="2">
    <location>
        <begin position="673"/>
        <end position="682"/>
    </location>
</feature>
<feature type="region of interest" description="Disordered" evidence="2">
    <location>
        <begin position="653"/>
        <end position="689"/>
    </location>
</feature>
<evidence type="ECO:0000313" key="3">
    <source>
        <dbReference type="EMBL" id="EES90402.1"/>
    </source>
</evidence>
<feature type="coiled-coil region" evidence="1">
    <location>
        <begin position="737"/>
        <end position="774"/>
    </location>
</feature>
<feature type="coiled-coil region" evidence="1">
    <location>
        <begin position="1087"/>
        <end position="1188"/>
    </location>
</feature>
<evidence type="ECO:0000313" key="4">
    <source>
        <dbReference type="Proteomes" id="UP000006160"/>
    </source>
</evidence>
<evidence type="ECO:0000256" key="2">
    <source>
        <dbReference type="SAM" id="MobiDB-lite"/>
    </source>
</evidence>
<proteinExistence type="predicted"/>
<feature type="coiled-coil region" evidence="1">
    <location>
        <begin position="1396"/>
        <end position="1498"/>
    </location>
</feature>